<dbReference type="PANTHER" id="PTHR33064">
    <property type="entry name" value="POL PROTEIN"/>
    <property type="match status" value="1"/>
</dbReference>
<gene>
    <name evidence="3" type="ORF">O181_053849</name>
</gene>
<dbReference type="PANTHER" id="PTHR33064:SF37">
    <property type="entry name" value="RIBONUCLEASE H"/>
    <property type="match status" value="1"/>
</dbReference>
<evidence type="ECO:0000259" key="2">
    <source>
        <dbReference type="Pfam" id="PF17919"/>
    </source>
</evidence>
<dbReference type="CDD" id="cd01647">
    <property type="entry name" value="RT_LTR"/>
    <property type="match status" value="1"/>
</dbReference>
<evidence type="ECO:0000259" key="1">
    <source>
        <dbReference type="Pfam" id="PF00078"/>
    </source>
</evidence>
<dbReference type="Pfam" id="PF17919">
    <property type="entry name" value="RT_RNaseH_2"/>
    <property type="match status" value="1"/>
</dbReference>
<dbReference type="InterPro" id="IPR043128">
    <property type="entry name" value="Rev_trsase/Diguanyl_cyclase"/>
</dbReference>
<dbReference type="EMBL" id="AVOT02023836">
    <property type="protein sequence ID" value="MBW0514134.1"/>
    <property type="molecule type" value="Genomic_DNA"/>
</dbReference>
<dbReference type="InterPro" id="IPR043502">
    <property type="entry name" value="DNA/RNA_pol_sf"/>
</dbReference>
<keyword evidence="4" id="KW-1185">Reference proteome</keyword>
<dbReference type="AlphaFoldDB" id="A0A9Q3HT22"/>
<reference evidence="3" key="1">
    <citation type="submission" date="2021-03" db="EMBL/GenBank/DDBJ databases">
        <title>Draft genome sequence of rust myrtle Austropuccinia psidii MF-1, a brazilian biotype.</title>
        <authorList>
            <person name="Quecine M.C."/>
            <person name="Pachon D.M.R."/>
            <person name="Bonatelli M.L."/>
            <person name="Correr F.H."/>
            <person name="Franceschini L.M."/>
            <person name="Leite T.F."/>
            <person name="Margarido G.R.A."/>
            <person name="Almeida C.A."/>
            <person name="Ferrarezi J.A."/>
            <person name="Labate C.A."/>
        </authorList>
    </citation>
    <scope>NUCLEOTIDE SEQUENCE</scope>
    <source>
        <strain evidence="3">MF-1</strain>
    </source>
</reference>
<dbReference type="InterPro" id="IPR041577">
    <property type="entry name" value="RT_RNaseH_2"/>
</dbReference>
<dbReference type="InterPro" id="IPR000477">
    <property type="entry name" value="RT_dom"/>
</dbReference>
<sequence>MVGDVRALSTYTIPERYPMPRIYETLTQLSQAKFITAMDAPKGFHQNVLTDYAKRLLRIIVHCGISEYLRMPFCIANGPSHYQRMMNTIFPEVFPEGWFISYIDYIIVFSESWDSHLTRLERVLQNIVQVNMKISLKKCHFEYSELEALENVVSGLHLGIDMNKVAAVLLKPMSQTKKEIQSFLGLAGYYRQHKKAFSRIAKSFYELCDQEKVCGMTEESVKEYEELKNFLKNAPFLLIPDWKIPFKLYIDACGEGLGAALHLTQIINYKPVEGQICSI</sequence>
<protein>
    <recommendedName>
        <fullName evidence="5">Reverse transcriptase domain-containing protein</fullName>
    </recommendedName>
</protein>
<name>A0A9Q3HT22_9BASI</name>
<evidence type="ECO:0000313" key="4">
    <source>
        <dbReference type="Proteomes" id="UP000765509"/>
    </source>
</evidence>
<comment type="caution">
    <text evidence="3">The sequence shown here is derived from an EMBL/GenBank/DDBJ whole genome shotgun (WGS) entry which is preliminary data.</text>
</comment>
<dbReference type="InterPro" id="IPR051320">
    <property type="entry name" value="Viral_Replic_Matur_Polypro"/>
</dbReference>
<dbReference type="SUPFAM" id="SSF56672">
    <property type="entry name" value="DNA/RNA polymerases"/>
    <property type="match status" value="1"/>
</dbReference>
<dbReference type="Proteomes" id="UP000765509">
    <property type="component" value="Unassembled WGS sequence"/>
</dbReference>
<feature type="domain" description="Reverse transcriptase" evidence="1">
    <location>
        <begin position="4"/>
        <end position="149"/>
    </location>
</feature>
<accession>A0A9Q3HT22</accession>
<evidence type="ECO:0000313" key="3">
    <source>
        <dbReference type="EMBL" id="MBW0514134.1"/>
    </source>
</evidence>
<organism evidence="3 4">
    <name type="scientific">Austropuccinia psidii MF-1</name>
    <dbReference type="NCBI Taxonomy" id="1389203"/>
    <lineage>
        <taxon>Eukaryota</taxon>
        <taxon>Fungi</taxon>
        <taxon>Dikarya</taxon>
        <taxon>Basidiomycota</taxon>
        <taxon>Pucciniomycotina</taxon>
        <taxon>Pucciniomycetes</taxon>
        <taxon>Pucciniales</taxon>
        <taxon>Sphaerophragmiaceae</taxon>
        <taxon>Austropuccinia</taxon>
    </lineage>
</organism>
<feature type="domain" description="Reverse transcriptase/retrotransposon-derived protein RNase H-like" evidence="2">
    <location>
        <begin position="216"/>
        <end position="264"/>
    </location>
</feature>
<dbReference type="Gene3D" id="3.30.70.270">
    <property type="match status" value="2"/>
</dbReference>
<evidence type="ECO:0008006" key="5">
    <source>
        <dbReference type="Google" id="ProtNLM"/>
    </source>
</evidence>
<dbReference type="Pfam" id="PF00078">
    <property type="entry name" value="RVT_1"/>
    <property type="match status" value="1"/>
</dbReference>
<proteinExistence type="predicted"/>